<feature type="transmembrane region" description="Helical" evidence="1">
    <location>
        <begin position="224"/>
        <end position="243"/>
    </location>
</feature>
<dbReference type="InterPro" id="IPR002656">
    <property type="entry name" value="Acyl_transf_3_dom"/>
</dbReference>
<keyword evidence="3" id="KW-0012">Acyltransferase</keyword>
<name>A0AAE4LH58_PHOVU</name>
<dbReference type="GO" id="GO:0016747">
    <property type="term" value="F:acyltransferase activity, transferring groups other than amino-acyl groups"/>
    <property type="evidence" value="ECO:0007669"/>
    <property type="project" value="InterPro"/>
</dbReference>
<reference evidence="3" key="1">
    <citation type="submission" date="2023-10" db="EMBL/GenBank/DDBJ databases">
        <title>Genome of potential pathogenic bacteria in Crohn's disease.</title>
        <authorList>
            <person name="Rodriguez-Palacios A."/>
        </authorList>
    </citation>
    <scope>NUCLEOTIDE SEQUENCE</scope>
    <source>
        <strain evidence="3">CavFT-hAR107</strain>
    </source>
</reference>
<keyword evidence="1" id="KW-0472">Membrane</keyword>
<feature type="transmembrane region" description="Helical" evidence="1">
    <location>
        <begin position="187"/>
        <end position="204"/>
    </location>
</feature>
<feature type="transmembrane region" description="Helical" evidence="1">
    <location>
        <begin position="133"/>
        <end position="151"/>
    </location>
</feature>
<dbReference type="AlphaFoldDB" id="A0AAE4LH58"/>
<feature type="transmembrane region" description="Helical" evidence="1">
    <location>
        <begin position="37"/>
        <end position="58"/>
    </location>
</feature>
<feature type="transmembrane region" description="Helical" evidence="1">
    <location>
        <begin position="157"/>
        <end position="175"/>
    </location>
</feature>
<organism evidence="3 4">
    <name type="scientific">Phocaeicola vulgatus</name>
    <name type="common">Bacteroides vulgatus</name>
    <dbReference type="NCBI Taxonomy" id="821"/>
    <lineage>
        <taxon>Bacteria</taxon>
        <taxon>Pseudomonadati</taxon>
        <taxon>Bacteroidota</taxon>
        <taxon>Bacteroidia</taxon>
        <taxon>Bacteroidales</taxon>
        <taxon>Bacteroidaceae</taxon>
        <taxon>Phocaeicola</taxon>
    </lineage>
</organism>
<feature type="transmembrane region" description="Helical" evidence="1">
    <location>
        <begin position="283"/>
        <end position="302"/>
    </location>
</feature>
<evidence type="ECO:0000256" key="1">
    <source>
        <dbReference type="SAM" id="Phobius"/>
    </source>
</evidence>
<dbReference type="RefSeq" id="WP_315977426.1">
    <property type="nucleotide sequence ID" value="NZ_JAWDHD010000013.1"/>
</dbReference>
<keyword evidence="1" id="KW-0812">Transmembrane</keyword>
<comment type="caution">
    <text evidence="3">The sequence shown here is derived from an EMBL/GenBank/DDBJ whole genome shotgun (WGS) entry which is preliminary data.</text>
</comment>
<evidence type="ECO:0000313" key="3">
    <source>
        <dbReference type="EMBL" id="MDU0251005.1"/>
    </source>
</evidence>
<dbReference type="Proteomes" id="UP001181258">
    <property type="component" value="Unassembled WGS sequence"/>
</dbReference>
<feature type="transmembrane region" description="Helical" evidence="1">
    <location>
        <begin position="106"/>
        <end position="126"/>
    </location>
</feature>
<evidence type="ECO:0000259" key="2">
    <source>
        <dbReference type="Pfam" id="PF01757"/>
    </source>
</evidence>
<proteinExistence type="predicted"/>
<dbReference type="Pfam" id="PF01757">
    <property type="entry name" value="Acyl_transf_3"/>
    <property type="match status" value="1"/>
</dbReference>
<dbReference type="InterPro" id="IPR052734">
    <property type="entry name" value="Nod_factor_acetyltransferase"/>
</dbReference>
<dbReference type="EMBL" id="JAWDHD010000013">
    <property type="protein sequence ID" value="MDU0251005.1"/>
    <property type="molecule type" value="Genomic_DNA"/>
</dbReference>
<sequence>MTHRLHYIDNLKGVLILLVVLGHCIQCTDLDFDHNAVFRYIYSFHMPLFMCVSGFVSYKPDIKWQTVQKRFRQLIIPFLAWVAVSCCVHLDPTLFLAKVVHPDSGLWFLWTLFFIVLLMWLCNWIVTCLKVKIEYVVCFFSLLMMGIMVALKFKLFGFQFIAWYFPFYAIGFFGRKYQYLWEKRGRVDSLWFSALFLCMAYWWMRKDPPLFMPPSSHVVYNYVYKFMVAGVAIAAFIPLFKYYVNKPLLIFTKWVTLGIYAIHQTIITLLTSWFNIASLRLPYWLYVCCLWVMVSAISYLCYRLIERNRYLSLLFLGK</sequence>
<accession>A0AAE4LH58</accession>
<feature type="transmembrane region" description="Helical" evidence="1">
    <location>
        <begin position="78"/>
        <end position="100"/>
    </location>
</feature>
<gene>
    <name evidence="3" type="ORF">RVY68_20665</name>
</gene>
<dbReference type="PANTHER" id="PTHR37312:SF1">
    <property type="entry name" value="MEMBRANE-BOUND ACYLTRANSFERASE YKRP-RELATED"/>
    <property type="match status" value="1"/>
</dbReference>
<keyword evidence="3" id="KW-0808">Transferase</keyword>
<protein>
    <submittedName>
        <fullName evidence="3">Acyltransferase family protein</fullName>
    </submittedName>
</protein>
<keyword evidence="1" id="KW-1133">Transmembrane helix</keyword>
<dbReference type="PANTHER" id="PTHR37312">
    <property type="entry name" value="MEMBRANE-BOUND ACYLTRANSFERASE YKRP-RELATED"/>
    <property type="match status" value="1"/>
</dbReference>
<feature type="transmembrane region" description="Helical" evidence="1">
    <location>
        <begin position="255"/>
        <end position="277"/>
    </location>
</feature>
<feature type="domain" description="Acyltransferase 3" evidence="2">
    <location>
        <begin position="6"/>
        <end position="303"/>
    </location>
</feature>
<evidence type="ECO:0000313" key="4">
    <source>
        <dbReference type="Proteomes" id="UP001181258"/>
    </source>
</evidence>